<protein>
    <submittedName>
        <fullName evidence="2">Urease accessory protein UreD</fullName>
    </submittedName>
</protein>
<dbReference type="InterPro" id="IPR002669">
    <property type="entry name" value="UreD"/>
</dbReference>
<accession>A0A3N4GFI8</accession>
<name>A0A3N4GFI8_9ACTN</name>
<keyword evidence="1" id="KW-0143">Chaperone</keyword>
<dbReference type="EMBL" id="RKMH01000014">
    <property type="protein sequence ID" value="RPA57821.1"/>
    <property type="molecule type" value="Genomic_DNA"/>
</dbReference>
<dbReference type="OrthoDB" id="8677206at2"/>
<dbReference type="Pfam" id="PF01774">
    <property type="entry name" value="UreD"/>
    <property type="match status" value="1"/>
</dbReference>
<evidence type="ECO:0000313" key="3">
    <source>
        <dbReference type="Proteomes" id="UP000267536"/>
    </source>
</evidence>
<evidence type="ECO:0000313" key="2">
    <source>
        <dbReference type="EMBL" id="RPA57821.1"/>
    </source>
</evidence>
<sequence length="236" mass="25045">MRTEVEIVVEAGRSPRVRATGGLAVRRTGTTRAHLIGTAATPLGGDHIEVLVHLAEATSLDLRSVAAMIALPAADRVDSTSRWRIEVGAGARLRLDPQPTVVAGGAHHDSVIEVHADADATIDLHEYIQIGRSAVDHPDDNAGRWRGRLHVDVERRPILRHGLELGARSFCAAAGFNALASVFRYPDASPAHVDTDHFAARLALVGDASLTTALGRGVTRARAYCEALDVAACAQT</sequence>
<evidence type="ECO:0000256" key="1">
    <source>
        <dbReference type="ARBA" id="ARBA00023186"/>
    </source>
</evidence>
<dbReference type="RefSeq" id="WP_123932173.1">
    <property type="nucleotide sequence ID" value="NZ_JBPSDP010000015.1"/>
</dbReference>
<organism evidence="2 3">
    <name type="scientific">Gordonia oryzae</name>
    <dbReference type="NCBI Taxonomy" id="2487349"/>
    <lineage>
        <taxon>Bacteria</taxon>
        <taxon>Bacillati</taxon>
        <taxon>Actinomycetota</taxon>
        <taxon>Actinomycetes</taxon>
        <taxon>Mycobacteriales</taxon>
        <taxon>Gordoniaceae</taxon>
        <taxon>Gordonia</taxon>
    </lineage>
</organism>
<gene>
    <name evidence="2" type="ORF">EF294_17230</name>
</gene>
<comment type="caution">
    <text evidence="2">The sequence shown here is derived from an EMBL/GenBank/DDBJ whole genome shotgun (WGS) entry which is preliminary data.</text>
</comment>
<reference evidence="2 3" key="1">
    <citation type="submission" date="2018-11" db="EMBL/GenBank/DDBJ databases">
        <title>Draft genome sequence of Gordonia sp. RS15-1S isolated from rice stems.</title>
        <authorList>
            <person name="Muangham S."/>
        </authorList>
    </citation>
    <scope>NUCLEOTIDE SEQUENCE [LARGE SCALE GENOMIC DNA]</scope>
    <source>
        <strain evidence="2 3">RS15-1S</strain>
    </source>
</reference>
<dbReference type="AlphaFoldDB" id="A0A3N4GFI8"/>
<dbReference type="GO" id="GO:0016151">
    <property type="term" value="F:nickel cation binding"/>
    <property type="evidence" value="ECO:0007669"/>
    <property type="project" value="InterPro"/>
</dbReference>
<dbReference type="Proteomes" id="UP000267536">
    <property type="component" value="Unassembled WGS sequence"/>
</dbReference>
<proteinExistence type="predicted"/>
<keyword evidence="3" id="KW-1185">Reference proteome</keyword>